<comment type="function">
    <text evidence="1">Transcriptional repressor of xylose-utilizing enzymes.</text>
</comment>
<dbReference type="Proteomes" id="UP000604066">
    <property type="component" value="Unassembled WGS sequence"/>
</dbReference>
<dbReference type="InterPro" id="IPR000600">
    <property type="entry name" value="ROK"/>
</dbReference>
<reference evidence="4 5" key="1">
    <citation type="submission" date="2020-07" db="EMBL/GenBank/DDBJ databases">
        <title>Genomic Encyclopedia of Type Strains, Phase III (KMG-III): the genomes of soil and plant-associated and newly described type strains.</title>
        <authorList>
            <person name="Whitman W."/>
        </authorList>
    </citation>
    <scope>NUCLEOTIDE SEQUENCE [LARGE SCALE GENOMIC DNA]</scope>
    <source>
        <strain evidence="4 5">DSM 11255</strain>
    </source>
</reference>
<dbReference type="InterPro" id="IPR049874">
    <property type="entry name" value="ROK_cs"/>
</dbReference>
<evidence type="ECO:0000313" key="4">
    <source>
        <dbReference type="EMBL" id="NYE57778.1"/>
    </source>
</evidence>
<organism evidence="4 5">
    <name type="scientific">Carboxydothermus ferrireducens DSM 11255</name>
    <dbReference type="NCBI Taxonomy" id="1119529"/>
    <lineage>
        <taxon>Bacteria</taxon>
        <taxon>Bacillati</taxon>
        <taxon>Bacillota</taxon>
        <taxon>Clostridia</taxon>
        <taxon>Thermoanaerobacterales</taxon>
        <taxon>Thermoanaerobacteraceae</taxon>
        <taxon>Carboxydothermus</taxon>
    </lineage>
</organism>
<evidence type="ECO:0000256" key="1">
    <source>
        <dbReference type="ARBA" id="ARBA00002486"/>
    </source>
</evidence>
<evidence type="ECO:0000256" key="3">
    <source>
        <dbReference type="ARBA" id="ARBA00022629"/>
    </source>
</evidence>
<dbReference type="InterPro" id="IPR036388">
    <property type="entry name" value="WH-like_DNA-bd_sf"/>
</dbReference>
<keyword evidence="3" id="KW-0119">Carbohydrate metabolism</keyword>
<dbReference type="PROSITE" id="PS01125">
    <property type="entry name" value="ROK"/>
    <property type="match status" value="1"/>
</dbReference>
<gene>
    <name evidence="4" type="ORF">HDG70_001493</name>
</gene>
<name>A0ABX2RCI7_9THEO</name>
<dbReference type="GO" id="GO:0016301">
    <property type="term" value="F:kinase activity"/>
    <property type="evidence" value="ECO:0007669"/>
    <property type="project" value="UniProtKB-KW"/>
</dbReference>
<dbReference type="EMBL" id="JACCBS010000002">
    <property type="protein sequence ID" value="NYE57778.1"/>
    <property type="molecule type" value="Genomic_DNA"/>
</dbReference>
<dbReference type="RefSeq" id="WP_028051580.1">
    <property type="nucleotide sequence ID" value="NZ_ATYG01000003.1"/>
</dbReference>
<comment type="caution">
    <text evidence="4">The sequence shown here is derived from an EMBL/GenBank/DDBJ whole genome shotgun (WGS) entry which is preliminary data.</text>
</comment>
<dbReference type="SUPFAM" id="SSF53067">
    <property type="entry name" value="Actin-like ATPase domain"/>
    <property type="match status" value="1"/>
</dbReference>
<evidence type="ECO:0000313" key="5">
    <source>
        <dbReference type="Proteomes" id="UP000604066"/>
    </source>
</evidence>
<protein>
    <submittedName>
        <fullName evidence="4">NBD/HSP70 family sugar kinase</fullName>
    </submittedName>
</protein>
<comment type="similarity">
    <text evidence="2">Belongs to the ROK (NagC/XylR) family.</text>
</comment>
<keyword evidence="4" id="KW-0418">Kinase</keyword>
<evidence type="ECO:0000256" key="2">
    <source>
        <dbReference type="ARBA" id="ARBA00006479"/>
    </source>
</evidence>
<proteinExistence type="inferred from homology"/>
<dbReference type="InterPro" id="IPR043129">
    <property type="entry name" value="ATPase_NBD"/>
</dbReference>
<dbReference type="PANTHER" id="PTHR18964:SF149">
    <property type="entry name" value="BIFUNCTIONAL UDP-N-ACETYLGLUCOSAMINE 2-EPIMERASE_N-ACETYLMANNOSAMINE KINASE"/>
    <property type="match status" value="1"/>
</dbReference>
<dbReference type="Pfam" id="PF00480">
    <property type="entry name" value="ROK"/>
    <property type="match status" value="1"/>
</dbReference>
<keyword evidence="5" id="KW-1185">Reference proteome</keyword>
<sequence>MYRDIKGNSKMIKKLNTTRVFWAIYRAGEISRVELAEVTGLTKPTISFVVERLLNHGLIIQTGYGQSTGGRKPEKLRINPAGAYFIGVKIGNKGITGIVTNLLGEIIQEERIFWEGETRETALKKIEKVIEKLLKKVPKPTGIGFALPGQVDYEKGVSLSAHNLPFWREVPLKEVITARFGLPVIIEHDARAMAIAEKWFGEGQNLRNFLYIKIGQGIGAGIMLMGKPYKGFKGRAGEIGHMKVTDDRSVVCTCGQTGCLEAAVAGKALPRLVDLFDSALPKDFNVLLLKATNGEEKCVSFFKWWGELLGRGIANLVNIFNPEKIFLGGEVTRAWEFLEEGFWQGLKENSLIALQEGLEIKLSKIHEKAEALGACAAFLEEMQDFQKFSLLKGEENNEKEA</sequence>
<dbReference type="PANTHER" id="PTHR18964">
    <property type="entry name" value="ROK (REPRESSOR, ORF, KINASE) FAMILY"/>
    <property type="match status" value="1"/>
</dbReference>
<dbReference type="Gene3D" id="3.30.420.40">
    <property type="match status" value="2"/>
</dbReference>
<accession>A0ABX2RCI7</accession>
<keyword evidence="4" id="KW-0808">Transferase</keyword>
<dbReference type="SUPFAM" id="SSF46785">
    <property type="entry name" value="Winged helix' DNA-binding domain"/>
    <property type="match status" value="1"/>
</dbReference>
<dbReference type="Pfam" id="PF13412">
    <property type="entry name" value="HTH_24"/>
    <property type="match status" value="1"/>
</dbReference>
<keyword evidence="3" id="KW-0859">Xylose metabolism</keyword>
<dbReference type="Gene3D" id="1.10.10.10">
    <property type="entry name" value="Winged helix-like DNA-binding domain superfamily/Winged helix DNA-binding domain"/>
    <property type="match status" value="1"/>
</dbReference>
<dbReference type="InterPro" id="IPR036390">
    <property type="entry name" value="WH_DNA-bd_sf"/>
</dbReference>